<accession>A0A4R1KC02</accession>
<dbReference type="SUPFAM" id="SSF53756">
    <property type="entry name" value="UDP-Glycosyltransferase/glycogen phosphorylase"/>
    <property type="match status" value="1"/>
</dbReference>
<dbReference type="AlphaFoldDB" id="A0A4R1KC02"/>
<dbReference type="RefSeq" id="WP_132871792.1">
    <property type="nucleotide sequence ID" value="NZ_SMGG01000003.1"/>
</dbReference>
<evidence type="ECO:0000313" key="2">
    <source>
        <dbReference type="Proteomes" id="UP000294614"/>
    </source>
</evidence>
<evidence type="ECO:0000313" key="1">
    <source>
        <dbReference type="EMBL" id="TCK62042.1"/>
    </source>
</evidence>
<dbReference type="InterPro" id="IPR050194">
    <property type="entry name" value="Glycosyltransferase_grp1"/>
</dbReference>
<proteinExistence type="predicted"/>
<protein>
    <submittedName>
        <fullName evidence="1">Glycosyltransferase involved in cell wall biosynthesis</fullName>
    </submittedName>
</protein>
<name>A0A4R1KC02_9BACT</name>
<dbReference type="Pfam" id="PF13692">
    <property type="entry name" value="Glyco_trans_1_4"/>
    <property type="match status" value="1"/>
</dbReference>
<reference evidence="1 2" key="1">
    <citation type="submission" date="2019-03" db="EMBL/GenBank/DDBJ databases">
        <title>Genomic Encyclopedia of Type Strains, Phase IV (KMG-IV): sequencing the most valuable type-strain genomes for metagenomic binning, comparative biology and taxonomic classification.</title>
        <authorList>
            <person name="Goeker M."/>
        </authorList>
    </citation>
    <scope>NUCLEOTIDE SEQUENCE [LARGE SCALE GENOMIC DNA]</scope>
    <source>
        <strain evidence="1 2">DSM 24984</strain>
    </source>
</reference>
<sequence length="401" mass="45133">MKLIIYSENDYGCGASIAAFRLAAAAAKTHEVMYVFEKQKNDYSLYKNTGIRPWHLGRSYSLPKKIVYKLARLAAKYTRTEINRNLIFSVFLRQARQFRPDVIHLHNCYFTQKQIALLASEFPVVWTMHDQFALYKYNYKITALDGEEVTYCPVEPWRRHLYNPEDIAGAKDAKIVFTPPSQWLTDLADAVLKGRKKAVKVNNGIPLGSLIHVDKAEACEYVGIDPDKFTLLFLAGTGAWKRKNVDAVIEALKLVPELDLQAVVVGSVAKTDKRDPRLVLKGSVTGTEALSRYYSCADVFCIPSIVDNLPNTVLESFACGTPVLGAKTGGIPEMVIEGRTGWLFDPYDVKGLSDKIKYLCENRAEIKTIEPNCRPFVEKYFAEDVMAANYEKIYKEIAGGK</sequence>
<dbReference type="PANTHER" id="PTHR45947">
    <property type="entry name" value="SULFOQUINOVOSYL TRANSFERASE SQD2"/>
    <property type="match status" value="1"/>
</dbReference>
<keyword evidence="1" id="KW-0808">Transferase</keyword>
<comment type="caution">
    <text evidence="1">The sequence shown here is derived from an EMBL/GenBank/DDBJ whole genome shotgun (WGS) entry which is preliminary data.</text>
</comment>
<dbReference type="OrthoDB" id="9768685at2"/>
<dbReference type="GO" id="GO:0016758">
    <property type="term" value="F:hexosyltransferase activity"/>
    <property type="evidence" value="ECO:0007669"/>
    <property type="project" value="TreeGrafter"/>
</dbReference>
<organism evidence="1 2">
    <name type="scientific">Seleniivibrio woodruffii</name>
    <dbReference type="NCBI Taxonomy" id="1078050"/>
    <lineage>
        <taxon>Bacteria</taxon>
        <taxon>Pseudomonadati</taxon>
        <taxon>Deferribacterota</taxon>
        <taxon>Deferribacteres</taxon>
        <taxon>Deferribacterales</taxon>
        <taxon>Geovibrionaceae</taxon>
        <taxon>Seleniivibrio</taxon>
    </lineage>
</organism>
<dbReference type="Proteomes" id="UP000294614">
    <property type="component" value="Unassembled WGS sequence"/>
</dbReference>
<gene>
    <name evidence="1" type="ORF">C8D98_0551</name>
</gene>
<dbReference type="Gene3D" id="3.40.50.2000">
    <property type="entry name" value="Glycogen Phosphorylase B"/>
    <property type="match status" value="2"/>
</dbReference>
<keyword evidence="2" id="KW-1185">Reference proteome</keyword>
<dbReference type="PANTHER" id="PTHR45947:SF3">
    <property type="entry name" value="SULFOQUINOVOSYL TRANSFERASE SQD2"/>
    <property type="match status" value="1"/>
</dbReference>
<dbReference type="EMBL" id="SMGG01000003">
    <property type="protein sequence ID" value="TCK62042.1"/>
    <property type="molecule type" value="Genomic_DNA"/>
</dbReference>